<name>A0ABP9VWQ0_9BACT</name>
<reference evidence="4 5" key="1">
    <citation type="submission" date="2024-02" db="EMBL/GenBank/DDBJ databases">
        <title>Rhodopirellula caenicola NBRC 110016.</title>
        <authorList>
            <person name="Ichikawa N."/>
            <person name="Katano-Makiyama Y."/>
            <person name="Hidaka K."/>
        </authorList>
    </citation>
    <scope>NUCLEOTIDE SEQUENCE [LARGE SCALE GENOMIC DNA]</scope>
    <source>
        <strain evidence="4 5">NBRC 110016</strain>
    </source>
</reference>
<sequence>MRSAVACRAFSMLPWHLPCVAVIAVSLCLDDTVFAEGDIVFAKNVTADAQKPAISFANDVAPVLTKAGCNTGVCHAKAGGGQNGFELSLLGFEPAEDYEHVVREARGRRLSLAAPEQSLLLLKATGQIPHGGGVRLEKQSAGYRQLRDWIAAGALYGAQDAPELTSIRVQPERGLLNQGATQQLTAIAHYSDGTTRDVTDLALYETNDVAMIESSESGVVHAQHLPGNAAVMVRYQGKVAVYTAAIPLGAAVDQVPDSNNFVDDFVFDNLQTLGIPPSPICDDATFLRRVTLDIAGRLPTEAESRAFLGNRDDDRRDQVIDELLKSPDYADYFANKWTTLLKNRRDDKSDITSNFAFHAWLRDSLLANRPYDQIVRELLAATGTVMGNPPVAWYKRVKEPKEQIEDVAQLFLGVRMQCAQCHHHPFERWSQDDYYSLVAFFSKVGRKPTGVRGEDQIFHQRGVAGETNPKTGETLPPAALGDNVGEIPAGEDPRLRLADWMSSEENPFFAKALVNRYWKHFFSRGLIEPEDDIRDTNPPTNPELLTAIERHFIDSGYDLKELVRVITRSHAYQLSSVPNEYNLADRQNYSRFYPKRLQAEVMLDSIDFLTGARTDFANLPVGTKAVALPDNSYNKSSPFLRVFGRPESTSVCECERVQSASLAQSLHFINAADIKAKLAFKGGRAERLAATKEVTDDDRINELYLAAYARPPRDEERATAVAYLSEPRFAADKKPLSDVDATRENLQDLLWALINTKEFLFNH</sequence>
<feature type="domain" description="DUF1549" evidence="2">
    <location>
        <begin position="262"/>
        <end position="444"/>
    </location>
</feature>
<dbReference type="Pfam" id="PF07587">
    <property type="entry name" value="PSD1"/>
    <property type="match status" value="1"/>
</dbReference>
<evidence type="ECO:0000256" key="1">
    <source>
        <dbReference type="SAM" id="MobiDB-lite"/>
    </source>
</evidence>
<evidence type="ECO:0000259" key="2">
    <source>
        <dbReference type="Pfam" id="PF07583"/>
    </source>
</evidence>
<accession>A0ABP9VWQ0</accession>
<dbReference type="InterPro" id="IPR011444">
    <property type="entry name" value="DUF1549"/>
</dbReference>
<evidence type="ECO:0000313" key="5">
    <source>
        <dbReference type="Proteomes" id="UP001416858"/>
    </source>
</evidence>
<protein>
    <recommendedName>
        <fullName evidence="6">Bacterial Ig-like domain (Group 2)</fullName>
    </recommendedName>
</protein>
<comment type="caution">
    <text evidence="4">The sequence shown here is derived from an EMBL/GenBank/DDBJ whole genome shotgun (WGS) entry which is preliminary data.</text>
</comment>
<feature type="domain" description="DUF1553" evidence="3">
    <location>
        <begin position="494"/>
        <end position="724"/>
    </location>
</feature>
<proteinExistence type="predicted"/>
<dbReference type="Pfam" id="PF07583">
    <property type="entry name" value="PSCyt2"/>
    <property type="match status" value="1"/>
</dbReference>
<evidence type="ECO:0000259" key="3">
    <source>
        <dbReference type="Pfam" id="PF07587"/>
    </source>
</evidence>
<keyword evidence="5" id="KW-1185">Reference proteome</keyword>
<dbReference type="Proteomes" id="UP001416858">
    <property type="component" value="Unassembled WGS sequence"/>
</dbReference>
<dbReference type="PANTHER" id="PTHR35889:SF3">
    <property type="entry name" value="F-BOX DOMAIN-CONTAINING PROTEIN"/>
    <property type="match status" value="1"/>
</dbReference>
<feature type="region of interest" description="Disordered" evidence="1">
    <location>
        <begin position="464"/>
        <end position="487"/>
    </location>
</feature>
<dbReference type="InterPro" id="IPR022655">
    <property type="entry name" value="DUF1553"/>
</dbReference>
<dbReference type="EMBL" id="BAABRO010000014">
    <property type="protein sequence ID" value="GAA5509536.1"/>
    <property type="molecule type" value="Genomic_DNA"/>
</dbReference>
<gene>
    <name evidence="4" type="ORF">Rcae01_05036</name>
</gene>
<dbReference type="Gene3D" id="2.60.40.1080">
    <property type="match status" value="1"/>
</dbReference>
<organism evidence="4 5">
    <name type="scientific">Novipirellula caenicola</name>
    <dbReference type="NCBI Taxonomy" id="1536901"/>
    <lineage>
        <taxon>Bacteria</taxon>
        <taxon>Pseudomonadati</taxon>
        <taxon>Planctomycetota</taxon>
        <taxon>Planctomycetia</taxon>
        <taxon>Pirellulales</taxon>
        <taxon>Pirellulaceae</taxon>
        <taxon>Novipirellula</taxon>
    </lineage>
</organism>
<evidence type="ECO:0000313" key="4">
    <source>
        <dbReference type="EMBL" id="GAA5509536.1"/>
    </source>
</evidence>
<evidence type="ECO:0008006" key="6">
    <source>
        <dbReference type="Google" id="ProtNLM"/>
    </source>
</evidence>
<dbReference type="PANTHER" id="PTHR35889">
    <property type="entry name" value="CYCLOINULO-OLIGOSACCHARIDE FRUCTANOTRANSFERASE-RELATED"/>
    <property type="match status" value="1"/>
</dbReference>
<dbReference type="RefSeq" id="WP_345686671.1">
    <property type="nucleotide sequence ID" value="NZ_BAABRO010000014.1"/>
</dbReference>